<dbReference type="RefSeq" id="WP_044217654.1">
    <property type="nucleotide sequence ID" value="NZ_JRYR02000002.1"/>
</dbReference>
<keyword evidence="1" id="KW-0812">Transmembrane</keyword>
<evidence type="ECO:0000313" key="3">
    <source>
        <dbReference type="Proteomes" id="UP000179797"/>
    </source>
</evidence>
<organism evidence="2 3">
    <name type="scientific">Flammeovirga pacifica</name>
    <dbReference type="NCBI Taxonomy" id="915059"/>
    <lineage>
        <taxon>Bacteria</taxon>
        <taxon>Pseudomonadati</taxon>
        <taxon>Bacteroidota</taxon>
        <taxon>Cytophagia</taxon>
        <taxon>Cytophagales</taxon>
        <taxon>Flammeovirgaceae</taxon>
        <taxon>Flammeovirga</taxon>
    </lineage>
</organism>
<proteinExistence type="predicted"/>
<dbReference type="AlphaFoldDB" id="A0A1S1YS25"/>
<name>A0A1S1YS25_FLAPC</name>
<dbReference type="EMBL" id="JRYR02000002">
    <property type="protein sequence ID" value="OHX63830.1"/>
    <property type="molecule type" value="Genomic_DNA"/>
</dbReference>
<keyword evidence="3" id="KW-1185">Reference proteome</keyword>
<keyword evidence="1" id="KW-0472">Membrane</keyword>
<feature type="transmembrane region" description="Helical" evidence="1">
    <location>
        <begin position="192"/>
        <end position="213"/>
    </location>
</feature>
<evidence type="ECO:0008006" key="4">
    <source>
        <dbReference type="Google" id="ProtNLM"/>
    </source>
</evidence>
<keyword evidence="1" id="KW-1133">Transmembrane helix</keyword>
<accession>A0A1S1YS25</accession>
<dbReference type="OrthoDB" id="117053at2"/>
<evidence type="ECO:0000313" key="2">
    <source>
        <dbReference type="EMBL" id="OHX63830.1"/>
    </source>
</evidence>
<dbReference type="Proteomes" id="UP000179797">
    <property type="component" value="Unassembled WGS sequence"/>
</dbReference>
<sequence length="257" mass="29191">MGRLQLFEFEDQQWFPKNIRNYGTDFLQFLANKTKMFAPAIPLIEEVMQKSNTTKIIDLASGGGGSWLFLNDELKKNTPQVSITLTDYFPNIPAFKRTADLADNIGYSTTPIDATNVPSDIKGLRTQFLSLHHFEEKSATKILQNAVDAQQPIALFEGQERSIPSVIGMLFSPITLWVVTLFIRPFSLARILFTYFIPILPLFVMWDGIVSALRTYSVDEMKALVDQVDGKENYEWKIDKVKNGPGVMLYLVGWPKK</sequence>
<protein>
    <recommendedName>
        <fullName evidence="4">Class I SAM-dependent methyltransferase</fullName>
    </recommendedName>
</protein>
<reference evidence="2 3" key="1">
    <citation type="journal article" date="2012" name="Int. J. Syst. Evol. Microbiol.">
        <title>Flammeovirga pacifica sp. nov., isolated from deep-sea sediment.</title>
        <authorList>
            <person name="Xu H."/>
            <person name="Fu Y."/>
            <person name="Yang N."/>
            <person name="Ding Z."/>
            <person name="Lai Q."/>
            <person name="Zeng R."/>
        </authorList>
    </citation>
    <scope>NUCLEOTIDE SEQUENCE [LARGE SCALE GENOMIC DNA]</scope>
    <source>
        <strain evidence="3">DSM 24597 / LMG 26175 / WPAGA1</strain>
    </source>
</reference>
<comment type="caution">
    <text evidence="2">The sequence shown here is derived from an EMBL/GenBank/DDBJ whole genome shotgun (WGS) entry which is preliminary data.</text>
</comment>
<dbReference type="STRING" id="915059.NH26_19655"/>
<gene>
    <name evidence="2" type="ORF">NH26_19655</name>
</gene>
<evidence type="ECO:0000256" key="1">
    <source>
        <dbReference type="SAM" id="Phobius"/>
    </source>
</evidence>